<keyword evidence="4" id="KW-0560">Oxidoreductase</keyword>
<dbReference type="Gene3D" id="3.40.50.20">
    <property type="match status" value="1"/>
</dbReference>
<feature type="domain" description="FMN hydroxy acid dehydrogenase" evidence="8">
    <location>
        <begin position="452"/>
        <end position="757"/>
    </location>
</feature>
<evidence type="ECO:0000256" key="2">
    <source>
        <dbReference type="ARBA" id="ARBA00022630"/>
    </source>
</evidence>
<dbReference type="Proteomes" id="UP001580391">
    <property type="component" value="Unassembled WGS sequence"/>
</dbReference>
<dbReference type="InterPro" id="IPR000262">
    <property type="entry name" value="FMN-dep_DH"/>
</dbReference>
<dbReference type="InterPro" id="IPR040570">
    <property type="entry name" value="LAL_C2"/>
</dbReference>
<keyword evidence="3" id="KW-0288">FMN</keyword>
<dbReference type="InterPro" id="IPR037396">
    <property type="entry name" value="FMN_HAD"/>
</dbReference>
<keyword evidence="2" id="KW-0285">Flavoprotein</keyword>
<comment type="caution">
    <text evidence="9">The sequence shown here is derived from an EMBL/GenBank/DDBJ whole genome shotgun (WGS) entry which is preliminary data.</text>
</comment>
<dbReference type="Pfam" id="PF13535">
    <property type="entry name" value="ATP-grasp_4"/>
    <property type="match status" value="1"/>
</dbReference>
<keyword evidence="10" id="KW-1185">Reference proteome</keyword>
<organism evidence="9 10">
    <name type="scientific">Leptospira wolffii</name>
    <dbReference type="NCBI Taxonomy" id="409998"/>
    <lineage>
        <taxon>Bacteria</taxon>
        <taxon>Pseudomonadati</taxon>
        <taxon>Spirochaetota</taxon>
        <taxon>Spirochaetia</taxon>
        <taxon>Leptospirales</taxon>
        <taxon>Leptospiraceae</taxon>
        <taxon>Leptospira</taxon>
    </lineage>
</organism>
<dbReference type="Gene3D" id="3.20.20.70">
    <property type="entry name" value="Aldolase class I"/>
    <property type="match status" value="1"/>
</dbReference>
<dbReference type="Gene3D" id="3.30.1490.20">
    <property type="entry name" value="ATP-grasp fold, A domain"/>
    <property type="match status" value="1"/>
</dbReference>
<dbReference type="RefSeq" id="WP_375516850.1">
    <property type="nucleotide sequence ID" value="NZ_JBHILI010000002.1"/>
</dbReference>
<comment type="cofactor">
    <cofactor evidence="1">
        <name>FMN</name>
        <dbReference type="ChEBI" id="CHEBI:58210"/>
    </cofactor>
</comment>
<dbReference type="PROSITE" id="PS50975">
    <property type="entry name" value="ATP_GRASP"/>
    <property type="match status" value="1"/>
</dbReference>
<dbReference type="EMBL" id="JBHILJ010000002">
    <property type="protein sequence ID" value="MFB5736130.1"/>
    <property type="molecule type" value="Genomic_DNA"/>
</dbReference>
<dbReference type="PANTHER" id="PTHR10578:SF107">
    <property type="entry name" value="2-HYDROXYACID OXIDASE 1"/>
    <property type="match status" value="1"/>
</dbReference>
<feature type="domain" description="ATP-grasp" evidence="7">
    <location>
        <begin position="123"/>
        <end position="316"/>
    </location>
</feature>
<dbReference type="Gene3D" id="3.30.470.20">
    <property type="entry name" value="ATP-grasp fold, B domain"/>
    <property type="match status" value="1"/>
</dbReference>
<dbReference type="CDD" id="cd02809">
    <property type="entry name" value="alpha_hydroxyacid_oxid_FMN"/>
    <property type="match status" value="1"/>
</dbReference>
<evidence type="ECO:0000313" key="10">
    <source>
        <dbReference type="Proteomes" id="UP001580391"/>
    </source>
</evidence>
<sequence>MRSPRSSVSKKISGKTILIIGGGLLQVPIIQTAKTMELRTVVADMNPEAPGLKICDIPMIMSTKDIEGMVRESKKLASSIKIDGVITAGTDASMTVAAVANALDLPGIRFVDAEAASNKVKMRERLKKAGVPIPGFAPVWSIQDTREALEFLQFPLVMKPADNMGARGVVKVNNREELQAAFKHAKKYSPTGEMILEEYMPGPEVSVDALAWDGKFMITGLADRIIEREPYFIEMGHNMPSALSPEIQKEIEDVMFRGMQALGIRRGAGKGDIKVTPTGVKVGEIAARLSGGFMSAFTFPLSSGINLNRAAILIALGEEPDNLEPLFHRVSIERSLLAPKGKLLSIDGLEDAKKIEGVTDIYLLHKVGDIIPEPTNNIEKTGHVIISADNLSQAEGIFADVLKTIRFTSDELYSISEKEIAANARTRFGKEICWVCKVCDGTDCASGVPGMGGVGRMLTFQDNSKALEEYSILPRYIRENVRAETKTKFLSKEISTSFMSAPMTGAITNIGGAMDEYTLAAVLLEGCLASGTLAWLGDGASPDKYLIMLEALKKFGGEGILICKPREDEGLIRERFQEAEAQGIFALGMDIDAVNFKTLVQKKIPSVTRGVDALSKIRSYTKLPFILKGIMSPEDAILAREAGADAIVVSNHGGRVLDDMPGTARVLPGIREALGPNFPIAVDGGVRSGADVFKMHALGANTVLIGRPMAISAVGGGVAGVRYLIGQYTEGLLQTMNTVGVSNVSEIRKEFIFRKKEDSGPLPSA</sequence>
<dbReference type="PROSITE" id="PS51349">
    <property type="entry name" value="FMN_HYDROXY_ACID_DH_2"/>
    <property type="match status" value="1"/>
</dbReference>
<keyword evidence="6" id="KW-0067">ATP-binding</keyword>
<dbReference type="SUPFAM" id="SSF51395">
    <property type="entry name" value="FMN-linked oxidoreductases"/>
    <property type="match status" value="1"/>
</dbReference>
<dbReference type="InterPro" id="IPR011761">
    <property type="entry name" value="ATP-grasp"/>
</dbReference>
<proteinExistence type="inferred from homology"/>
<evidence type="ECO:0000256" key="1">
    <source>
        <dbReference type="ARBA" id="ARBA00001917"/>
    </source>
</evidence>
<evidence type="ECO:0000256" key="5">
    <source>
        <dbReference type="ARBA" id="ARBA00024042"/>
    </source>
</evidence>
<keyword evidence="6" id="KW-0547">Nucleotide-binding</keyword>
<comment type="similarity">
    <text evidence="5">Belongs to the FMN-dependent alpha-hydroxy acid dehydrogenase family.</text>
</comment>
<name>A0ABV5BLD7_9LEPT</name>
<dbReference type="SMART" id="SM01240">
    <property type="entry name" value="IMPDH"/>
    <property type="match status" value="1"/>
</dbReference>
<dbReference type="InterPro" id="IPR013785">
    <property type="entry name" value="Aldolase_TIM"/>
</dbReference>
<evidence type="ECO:0000259" key="8">
    <source>
        <dbReference type="PROSITE" id="PS51349"/>
    </source>
</evidence>
<evidence type="ECO:0000256" key="6">
    <source>
        <dbReference type="PROSITE-ProRule" id="PRU00409"/>
    </source>
</evidence>
<dbReference type="InterPro" id="IPR013815">
    <property type="entry name" value="ATP_grasp_subdomain_1"/>
</dbReference>
<evidence type="ECO:0000259" key="7">
    <source>
        <dbReference type="PROSITE" id="PS50975"/>
    </source>
</evidence>
<evidence type="ECO:0000256" key="4">
    <source>
        <dbReference type="ARBA" id="ARBA00023002"/>
    </source>
</evidence>
<reference evidence="9 10" key="1">
    <citation type="submission" date="2024-09" db="EMBL/GenBank/DDBJ databases">
        <title>Taxonomic and Genotyping Characterization of Leptospira Strains isolated from Multiple Sources in Colombia highlights the importance of intermediate species.</title>
        <authorList>
            <person name="Torres Higuera L."/>
            <person name="Rojas Tapias D."/>
            <person name="Jimenez Velasquez S."/>
            <person name="Renjifo Ibanez C."/>
        </authorList>
    </citation>
    <scope>NUCLEOTIDE SEQUENCE [LARGE SCALE GENOMIC DNA]</scope>
    <source>
        <strain evidence="9 10">Lep080</strain>
    </source>
</reference>
<dbReference type="InterPro" id="IPR012133">
    <property type="entry name" value="Alpha-hydoxy_acid_DH_FMN"/>
</dbReference>
<dbReference type="Pfam" id="PF18603">
    <property type="entry name" value="LAL_C2"/>
    <property type="match status" value="1"/>
</dbReference>
<dbReference type="SMART" id="SM01209">
    <property type="entry name" value="GARS_A"/>
    <property type="match status" value="1"/>
</dbReference>
<dbReference type="Pfam" id="PF01070">
    <property type="entry name" value="FMN_dh"/>
    <property type="match status" value="2"/>
</dbReference>
<gene>
    <name evidence="9" type="ORF">ACE5IX_06400</name>
</gene>
<dbReference type="SUPFAM" id="SSF56059">
    <property type="entry name" value="Glutathione synthetase ATP-binding domain-like"/>
    <property type="match status" value="1"/>
</dbReference>
<dbReference type="PANTHER" id="PTHR10578">
    <property type="entry name" value="S -2-HYDROXY-ACID OXIDASE-RELATED"/>
    <property type="match status" value="1"/>
</dbReference>
<evidence type="ECO:0000256" key="3">
    <source>
        <dbReference type="ARBA" id="ARBA00022643"/>
    </source>
</evidence>
<evidence type="ECO:0000313" key="9">
    <source>
        <dbReference type="EMBL" id="MFB5736130.1"/>
    </source>
</evidence>
<accession>A0ABV5BLD7</accession>
<protein>
    <submittedName>
        <fullName evidence="9">Alpha-hydroxy-acid oxidizing protein</fullName>
    </submittedName>
</protein>